<dbReference type="EMBL" id="AFVZ01000001">
    <property type="protein sequence ID" value="EHN58190.1"/>
    <property type="molecule type" value="Genomic_DNA"/>
</dbReference>
<gene>
    <name evidence="2" type="ORF">OKIT_0061</name>
</gene>
<evidence type="ECO:0000259" key="1">
    <source>
        <dbReference type="Pfam" id="PF00535"/>
    </source>
</evidence>
<evidence type="ECO:0000313" key="2">
    <source>
        <dbReference type="EMBL" id="EHN58190.1"/>
    </source>
</evidence>
<dbReference type="InterPro" id="IPR001173">
    <property type="entry name" value="Glyco_trans_2-like"/>
</dbReference>
<name>G9WIQ1_9LACO</name>
<evidence type="ECO:0000313" key="3">
    <source>
        <dbReference type="Proteomes" id="UP000004959"/>
    </source>
</evidence>
<keyword evidence="3" id="KW-1185">Reference proteome</keyword>
<proteinExistence type="predicted"/>
<reference evidence="2 3" key="1">
    <citation type="journal article" date="2012" name="PLoS ONE">
        <title>Functional divergence in the genus oenococcus as predicted by genome sequencing of the newly-described species, Oenococcus kitaharae.</title>
        <authorList>
            <person name="Borneman A.R."/>
            <person name="McCarthy J.M."/>
            <person name="Chambers P.J."/>
            <person name="Bartowsky E.J."/>
        </authorList>
    </citation>
    <scope>NUCLEOTIDE SEQUENCE [LARGE SCALE GENOMIC DNA]</scope>
    <source>
        <strain evidence="3">DSM17330</strain>
    </source>
</reference>
<dbReference type="GO" id="GO:0016758">
    <property type="term" value="F:hexosyltransferase activity"/>
    <property type="evidence" value="ECO:0007669"/>
    <property type="project" value="UniProtKB-ARBA"/>
</dbReference>
<organism evidence="2 3">
    <name type="scientific">Oenococcus kitaharae DSM 17330</name>
    <dbReference type="NCBI Taxonomy" id="1045004"/>
    <lineage>
        <taxon>Bacteria</taxon>
        <taxon>Bacillati</taxon>
        <taxon>Bacillota</taxon>
        <taxon>Bacilli</taxon>
        <taxon>Lactobacillales</taxon>
        <taxon>Lactobacillaceae</taxon>
        <taxon>Oenococcus</taxon>
    </lineage>
</organism>
<accession>G9WIQ1</accession>
<comment type="caution">
    <text evidence="2">The sequence shown here is derived from an EMBL/GenBank/DDBJ whole genome shotgun (WGS) entry which is preliminary data.</text>
</comment>
<dbReference type="PATRIC" id="fig|1045004.4.peg.62"/>
<keyword evidence="2" id="KW-0808">Transferase</keyword>
<dbReference type="PANTHER" id="PTHR22916">
    <property type="entry name" value="GLYCOSYLTRANSFERASE"/>
    <property type="match status" value="1"/>
</dbReference>
<dbReference type="OrthoDB" id="2151310at2"/>
<dbReference type="Gene3D" id="3.90.550.10">
    <property type="entry name" value="Spore Coat Polysaccharide Biosynthesis Protein SpsA, Chain A"/>
    <property type="match status" value="1"/>
</dbReference>
<dbReference type="InterPro" id="IPR029044">
    <property type="entry name" value="Nucleotide-diphossugar_trans"/>
</dbReference>
<dbReference type="AlphaFoldDB" id="G9WIQ1"/>
<dbReference type="eggNOG" id="COG1215">
    <property type="taxonomic scope" value="Bacteria"/>
</dbReference>
<sequence length="319" mass="37642">MEIRENLISIIMSIYEEPFIWVIEALDSIIHQTYRNKELIIVVDNPDYYPLPQLKDKIEEMDFPIKLIINRENLGLVNSLNLGIQVAQGSYLARMDADDVMLPDRLKKEMFFLKNNQLDLVASSISSIDENDRYIKSNSIHHNLIGVQVLKLEKINNFFWHPTWLARKEVFTTLSAYRNIPSVEDYDFVARSLVCGYKLGMMKDKLVKKRANTHSISSVNEYRQFLISKIIRKNLRRGIITPEKEIQKAISVSDSIREKKRYVMAKRVIDQISLNDKFLLILKSIKFSFFISFSYYARELFIDKCKQRFLFSITRMIRY</sequence>
<protein>
    <submittedName>
        <fullName evidence="2">Glycosyltransferase</fullName>
    </submittedName>
</protein>
<dbReference type="Proteomes" id="UP000004959">
    <property type="component" value="Chromosome"/>
</dbReference>
<dbReference type="HOGENOM" id="CLU_025996_0_4_9"/>
<dbReference type="SUPFAM" id="SSF53448">
    <property type="entry name" value="Nucleotide-diphospho-sugar transferases"/>
    <property type="match status" value="1"/>
</dbReference>
<dbReference type="Pfam" id="PF00535">
    <property type="entry name" value="Glycos_transf_2"/>
    <property type="match status" value="1"/>
</dbReference>
<dbReference type="RefSeq" id="WP_007744288.1">
    <property type="nucleotide sequence ID" value="NZ_CM001398.1"/>
</dbReference>
<feature type="domain" description="Glycosyltransferase 2-like" evidence="1">
    <location>
        <begin position="9"/>
        <end position="171"/>
    </location>
</feature>
<dbReference type="PANTHER" id="PTHR22916:SF3">
    <property type="entry name" value="UDP-GLCNAC:BETAGAL BETA-1,3-N-ACETYLGLUCOSAMINYLTRANSFERASE-LIKE PROTEIN 1"/>
    <property type="match status" value="1"/>
</dbReference>